<evidence type="ECO:0000256" key="2">
    <source>
        <dbReference type="ARBA" id="ARBA00022777"/>
    </source>
</evidence>
<dbReference type="RefSeq" id="WP_244292053.1">
    <property type="nucleotide sequence ID" value="NZ_FNHI01000013.1"/>
</dbReference>
<keyword evidence="1" id="KW-0808">Transferase</keyword>
<dbReference type="Pfam" id="PF13185">
    <property type="entry name" value="GAF_2"/>
    <property type="match status" value="1"/>
</dbReference>
<dbReference type="EMBL" id="FNHI01000013">
    <property type="protein sequence ID" value="SDM79153.1"/>
    <property type="molecule type" value="Genomic_DNA"/>
</dbReference>
<dbReference type="GO" id="GO:0046983">
    <property type="term" value="F:protein dimerization activity"/>
    <property type="evidence" value="ECO:0007669"/>
    <property type="project" value="InterPro"/>
</dbReference>
<dbReference type="InterPro" id="IPR029016">
    <property type="entry name" value="GAF-like_dom_sf"/>
</dbReference>
<feature type="domain" description="GAF" evidence="5">
    <location>
        <begin position="71"/>
        <end position="219"/>
    </location>
</feature>
<proteinExistence type="predicted"/>
<dbReference type="Gene3D" id="3.30.450.40">
    <property type="match status" value="2"/>
</dbReference>
<sequence length="631" mass="66087">MPPAGTSSEGPAPDGSGRDGTAPDGPAPDNSEPAGTAPDGPSPGASEPPGPVYERLPALLEAVLGVGTDLELRATLQHLVDSATELTGARYAALGVVDPERDTITELYTSGLSDAERERIGRLPGGHTGLIGALIEDPRPLRVDDLGSDPRSAGVPEKHPAMESFLGVPIRVHTEVFGNLYLAEKREGPFTEDDLALLRVLGAQAGIAIGNARLYETARQRERWIEGAAAVTNALLTGEAAADALMTVAERARVLADADAGVVLMPTPGGGMEIVAASTLDDPGDLIGTTIEPGSDVLVQLLGGEPVFIEDSATDPRMTTPVRHRFGPSMMLPLQSCGRLIGTLALPRRRGGRPYTAVERLLASQFASQAAMALVLADTRHNREQLAVYEDRDRIARDLHDLVVQRLFATEMMLESTRRRAADQSAENELLGRAIDELDSTIQEVRTAIFALQQPPADASASFRGRVLRETGGAAGRLGFRPSVHFAGPVDALVDEEHQDALLAALRAALTAARRRPGLTAVDVEVDATGTLPDGRRALRLTVSDNAPRDVGADVGATDDGNRRGTEPPPVERTGAAPAHAPPDDTAPHRVAPDGTAPDRVAPRGAAGSEGSPGGEGSARSGTTVVWETPL</sequence>
<dbReference type="Pfam" id="PF01590">
    <property type="entry name" value="GAF"/>
    <property type="match status" value="1"/>
</dbReference>
<keyword evidence="3" id="KW-0902">Two-component regulatory system</keyword>
<dbReference type="InterPro" id="IPR050482">
    <property type="entry name" value="Sensor_HK_TwoCompSys"/>
</dbReference>
<dbReference type="AlphaFoldDB" id="A0A1G9W4D3"/>
<evidence type="ECO:0000259" key="5">
    <source>
        <dbReference type="SMART" id="SM00065"/>
    </source>
</evidence>
<dbReference type="GO" id="GO:0016020">
    <property type="term" value="C:membrane"/>
    <property type="evidence" value="ECO:0007669"/>
    <property type="project" value="InterPro"/>
</dbReference>
<keyword evidence="7" id="KW-1185">Reference proteome</keyword>
<dbReference type="STRING" id="1196353.SAMN05444921_113123"/>
<protein>
    <submittedName>
        <fullName evidence="6">GAF domain-containing protein</fullName>
    </submittedName>
</protein>
<name>A0A1G9W4D3_9ACTN</name>
<dbReference type="Gene3D" id="6.10.250.2870">
    <property type="match status" value="1"/>
</dbReference>
<dbReference type="PANTHER" id="PTHR24421:SF56">
    <property type="entry name" value="OXYGEN SENSOR HISTIDINE KINASE RESPONSE REGULATOR DOST"/>
    <property type="match status" value="1"/>
</dbReference>
<dbReference type="Pfam" id="PF07730">
    <property type="entry name" value="HisKA_3"/>
    <property type="match status" value="1"/>
</dbReference>
<feature type="region of interest" description="Disordered" evidence="4">
    <location>
        <begin position="543"/>
        <end position="631"/>
    </location>
</feature>
<evidence type="ECO:0000313" key="7">
    <source>
        <dbReference type="Proteomes" id="UP000199063"/>
    </source>
</evidence>
<accession>A0A1G9W4D3</accession>
<dbReference type="SMART" id="SM00065">
    <property type="entry name" value="GAF"/>
    <property type="match status" value="2"/>
</dbReference>
<dbReference type="SUPFAM" id="SSF55781">
    <property type="entry name" value="GAF domain-like"/>
    <property type="match status" value="2"/>
</dbReference>
<organism evidence="6 7">
    <name type="scientific">Streptomyces wuyuanensis</name>
    <dbReference type="NCBI Taxonomy" id="1196353"/>
    <lineage>
        <taxon>Bacteria</taxon>
        <taxon>Bacillati</taxon>
        <taxon>Actinomycetota</taxon>
        <taxon>Actinomycetes</taxon>
        <taxon>Kitasatosporales</taxon>
        <taxon>Streptomycetaceae</taxon>
        <taxon>Streptomyces</taxon>
    </lineage>
</organism>
<keyword evidence="2" id="KW-0418">Kinase</keyword>
<dbReference type="GO" id="GO:0000155">
    <property type="term" value="F:phosphorelay sensor kinase activity"/>
    <property type="evidence" value="ECO:0007669"/>
    <property type="project" value="InterPro"/>
</dbReference>
<gene>
    <name evidence="6" type="ORF">SAMN05444921_113123</name>
</gene>
<evidence type="ECO:0000256" key="1">
    <source>
        <dbReference type="ARBA" id="ARBA00022679"/>
    </source>
</evidence>
<feature type="domain" description="GAF" evidence="5">
    <location>
        <begin position="240"/>
        <end position="384"/>
    </location>
</feature>
<dbReference type="GeneID" id="40831303"/>
<reference evidence="7" key="1">
    <citation type="submission" date="2016-10" db="EMBL/GenBank/DDBJ databases">
        <authorList>
            <person name="Varghese N."/>
            <person name="Submissions S."/>
        </authorList>
    </citation>
    <scope>NUCLEOTIDE SEQUENCE [LARGE SCALE GENOMIC DNA]</scope>
    <source>
        <strain evidence="7">CGMCC 4.7042</strain>
    </source>
</reference>
<dbReference type="Proteomes" id="UP000199063">
    <property type="component" value="Unassembled WGS sequence"/>
</dbReference>
<evidence type="ECO:0000256" key="3">
    <source>
        <dbReference type="ARBA" id="ARBA00023012"/>
    </source>
</evidence>
<feature type="region of interest" description="Disordered" evidence="4">
    <location>
        <begin position="1"/>
        <end position="52"/>
    </location>
</feature>
<feature type="compositionally biased region" description="Basic and acidic residues" evidence="4">
    <location>
        <begin position="582"/>
        <end position="592"/>
    </location>
</feature>
<evidence type="ECO:0000256" key="4">
    <source>
        <dbReference type="SAM" id="MobiDB-lite"/>
    </source>
</evidence>
<dbReference type="InterPro" id="IPR003018">
    <property type="entry name" value="GAF"/>
</dbReference>
<evidence type="ECO:0000313" key="6">
    <source>
        <dbReference type="EMBL" id="SDM79153.1"/>
    </source>
</evidence>
<dbReference type="InterPro" id="IPR011712">
    <property type="entry name" value="Sig_transdc_His_kin_sub3_dim/P"/>
</dbReference>
<dbReference type="PANTHER" id="PTHR24421">
    <property type="entry name" value="NITRATE/NITRITE SENSOR PROTEIN NARX-RELATED"/>
    <property type="match status" value="1"/>
</dbReference>